<dbReference type="Proteomes" id="UP001165090">
    <property type="component" value="Unassembled WGS sequence"/>
</dbReference>
<comment type="caution">
    <text evidence="2">The sequence shown here is derived from an EMBL/GenBank/DDBJ whole genome shotgun (WGS) entry which is preliminary data.</text>
</comment>
<name>A0ABQ5S731_9CHLO</name>
<evidence type="ECO:0000256" key="1">
    <source>
        <dbReference type="SAM" id="MobiDB-lite"/>
    </source>
</evidence>
<feature type="compositionally biased region" description="Polar residues" evidence="1">
    <location>
        <begin position="1"/>
        <end position="18"/>
    </location>
</feature>
<evidence type="ECO:0000313" key="3">
    <source>
        <dbReference type="Proteomes" id="UP001165090"/>
    </source>
</evidence>
<protein>
    <recommendedName>
        <fullName evidence="4">Retrotransposon gag domain-containing protein</fullName>
    </recommendedName>
</protein>
<sequence>MSYNQYPQATGESEQANISVHDEGPEAMPNVDNVHIPQDDAPQSNYCYPAQDPPETPDSIGPTEVDQNPAMMSLQELMDEGRVPVFVVPTPQLHIHYDTEPKVIASATRSYVRDAKRYLKLVKGGDRDEVKCLFIGATLSGVAREWYDHWTTVQEHFTFEELTNVLLTHFAPGNQSQVAAMYQELHAGTY</sequence>
<reference evidence="2 3" key="1">
    <citation type="journal article" date="2023" name="IScience">
        <title>Expanded male sex-determining region conserved during the evolution of homothallism in the green alga Volvox.</title>
        <authorList>
            <person name="Yamamoto K."/>
            <person name="Matsuzaki R."/>
            <person name="Mahakham W."/>
            <person name="Heman W."/>
            <person name="Sekimoto H."/>
            <person name="Kawachi M."/>
            <person name="Minakuchi Y."/>
            <person name="Toyoda A."/>
            <person name="Nozaki H."/>
        </authorList>
    </citation>
    <scope>NUCLEOTIDE SEQUENCE [LARGE SCALE GENOMIC DNA]</scope>
    <source>
        <strain evidence="2 3">NIES-4468</strain>
    </source>
</reference>
<organism evidence="2 3">
    <name type="scientific">Volvox africanus</name>
    <dbReference type="NCBI Taxonomy" id="51714"/>
    <lineage>
        <taxon>Eukaryota</taxon>
        <taxon>Viridiplantae</taxon>
        <taxon>Chlorophyta</taxon>
        <taxon>core chlorophytes</taxon>
        <taxon>Chlorophyceae</taxon>
        <taxon>CS clade</taxon>
        <taxon>Chlamydomonadales</taxon>
        <taxon>Volvocaceae</taxon>
        <taxon>Volvox</taxon>
    </lineage>
</organism>
<dbReference type="EMBL" id="BSDZ01000023">
    <property type="protein sequence ID" value="GLI65375.1"/>
    <property type="molecule type" value="Genomic_DNA"/>
</dbReference>
<proteinExistence type="predicted"/>
<evidence type="ECO:0000313" key="2">
    <source>
        <dbReference type="EMBL" id="GLI65375.1"/>
    </source>
</evidence>
<keyword evidence="3" id="KW-1185">Reference proteome</keyword>
<accession>A0ABQ5S731</accession>
<evidence type="ECO:0008006" key="4">
    <source>
        <dbReference type="Google" id="ProtNLM"/>
    </source>
</evidence>
<feature type="region of interest" description="Disordered" evidence="1">
    <location>
        <begin position="1"/>
        <end position="64"/>
    </location>
</feature>
<gene>
    <name evidence="2" type="ORF">VaNZ11_008928</name>
</gene>